<dbReference type="AlphaFoldDB" id="A0A090DY11"/>
<evidence type="ECO:0000256" key="11">
    <source>
        <dbReference type="SAM" id="Phobius"/>
    </source>
</evidence>
<dbReference type="STRING" id="1437425.CSEC_0825"/>
<evidence type="ECO:0000313" key="13">
    <source>
        <dbReference type="EMBL" id="CDR33654.1"/>
    </source>
</evidence>
<dbReference type="Gene3D" id="3.30.2010.10">
    <property type="entry name" value="Metalloproteases ('zincins'), catalytic domain"/>
    <property type="match status" value="1"/>
</dbReference>
<keyword evidence="5 10" id="KW-0378">Hydrolase</keyword>
<dbReference type="GO" id="GO:0006508">
    <property type="term" value="P:proteolysis"/>
    <property type="evidence" value="ECO:0007669"/>
    <property type="project" value="UniProtKB-KW"/>
</dbReference>
<dbReference type="eggNOG" id="COG0501">
    <property type="taxonomic scope" value="Bacteria"/>
</dbReference>
<proteinExistence type="inferred from homology"/>
<organism evidence="13 14">
    <name type="scientific">Candidatus Criblamydia sequanensis CRIB-18</name>
    <dbReference type="NCBI Taxonomy" id="1437425"/>
    <lineage>
        <taxon>Bacteria</taxon>
        <taxon>Pseudomonadati</taxon>
        <taxon>Chlamydiota</taxon>
        <taxon>Chlamydiia</taxon>
        <taxon>Parachlamydiales</taxon>
        <taxon>Candidatus Criblamydiaceae</taxon>
        <taxon>Candidatus Criblamydia</taxon>
    </lineage>
</organism>
<evidence type="ECO:0000313" key="14">
    <source>
        <dbReference type="Proteomes" id="UP000031552"/>
    </source>
</evidence>
<dbReference type="CDD" id="cd07340">
    <property type="entry name" value="M48B_Htpx_like"/>
    <property type="match status" value="1"/>
</dbReference>
<evidence type="ECO:0000256" key="6">
    <source>
        <dbReference type="ARBA" id="ARBA00022833"/>
    </source>
</evidence>
<evidence type="ECO:0000256" key="9">
    <source>
        <dbReference type="ARBA" id="ARBA00023136"/>
    </source>
</evidence>
<keyword evidence="3 11" id="KW-0812">Transmembrane</keyword>
<sequence>MDFWAAQRRARSKTKIYVSAFIALTVAVSLFVEWALRTYSDGSYDPPFPFFGSLFLATTFLVAGFNYKMYQAFGGSYVAKSVGAYEVQKNSTIPEERQLLNIVEEMALAASLPVPPVFIIPVNEINAFAAGITPNNAAIAITEGALRRLSRQEVQGVIAHEFGHIYNGDMKISMRLAAMVMGFFFILYFGFRILQVTGIGYQRRVESSKERGGNPIALAAVIFIMAGAFTYFFGSILKATVSREREYLADACAVQFTRSTDGIANALRKIAKDTIYDMPGQGSAYSHLYFQDHSFLSSLFATHPPIQKRIAAIEGGLYEMTPEEAPTKPSFT</sequence>
<feature type="transmembrane region" description="Helical" evidence="11">
    <location>
        <begin position="216"/>
        <end position="237"/>
    </location>
</feature>
<feature type="transmembrane region" description="Helical" evidence="11">
    <location>
        <begin position="48"/>
        <end position="67"/>
    </location>
</feature>
<dbReference type="GO" id="GO:0046872">
    <property type="term" value="F:metal ion binding"/>
    <property type="evidence" value="ECO:0007669"/>
    <property type="project" value="UniProtKB-KW"/>
</dbReference>
<dbReference type="EC" id="3.4.24.-" evidence="13"/>
<reference evidence="13" key="2">
    <citation type="submission" date="2014-09" db="EMBL/GenBank/DDBJ databases">
        <title>Criblamydia sequanensis harbors a mega-plasmid encoding arsenite resistance.</title>
        <authorList>
            <person name="Bertelli C."/>
            <person name="Goesmann A."/>
            <person name="Greub G."/>
        </authorList>
    </citation>
    <scope>NUCLEOTIDE SEQUENCE [LARGE SCALE GENOMIC DNA]</scope>
    <source>
        <strain evidence="13">CRIB-18</strain>
    </source>
</reference>
<gene>
    <name evidence="13" type="primary">htpX</name>
    <name evidence="13" type="ORF">CSEC_0825</name>
</gene>
<dbReference type="PANTHER" id="PTHR43221:SF2">
    <property type="entry name" value="PROTEASE HTPX HOMOLOG"/>
    <property type="match status" value="1"/>
</dbReference>
<evidence type="ECO:0000256" key="8">
    <source>
        <dbReference type="ARBA" id="ARBA00023049"/>
    </source>
</evidence>
<evidence type="ECO:0000256" key="7">
    <source>
        <dbReference type="ARBA" id="ARBA00022989"/>
    </source>
</evidence>
<protein>
    <submittedName>
        <fullName evidence="13">Protease HtpX</fullName>
        <ecNumber evidence="13">3.4.24.-</ecNumber>
    </submittedName>
</protein>
<comment type="similarity">
    <text evidence="10">Belongs to the peptidase M48 family.</text>
</comment>
<dbReference type="InterPro" id="IPR001915">
    <property type="entry name" value="Peptidase_M48"/>
</dbReference>
<evidence type="ECO:0000256" key="5">
    <source>
        <dbReference type="ARBA" id="ARBA00022801"/>
    </source>
</evidence>
<feature type="transmembrane region" description="Helical" evidence="11">
    <location>
        <begin position="176"/>
        <end position="196"/>
    </location>
</feature>
<dbReference type="InterPro" id="IPR050083">
    <property type="entry name" value="HtpX_protease"/>
</dbReference>
<evidence type="ECO:0000256" key="10">
    <source>
        <dbReference type="RuleBase" id="RU003983"/>
    </source>
</evidence>
<dbReference type="GO" id="GO:0004222">
    <property type="term" value="F:metalloendopeptidase activity"/>
    <property type="evidence" value="ECO:0007669"/>
    <property type="project" value="InterPro"/>
</dbReference>
<keyword evidence="2 10" id="KW-0645">Protease</keyword>
<keyword evidence="14" id="KW-1185">Reference proteome</keyword>
<comment type="caution">
    <text evidence="13">The sequence shown here is derived from an EMBL/GenBank/DDBJ whole genome shotgun (WGS) entry which is preliminary data.</text>
</comment>
<feature type="domain" description="Peptidase M48" evidence="12">
    <location>
        <begin position="96"/>
        <end position="314"/>
    </location>
</feature>
<evidence type="ECO:0000256" key="2">
    <source>
        <dbReference type="ARBA" id="ARBA00022670"/>
    </source>
</evidence>
<name>A0A090DY11_9BACT</name>
<keyword evidence="9 11" id="KW-0472">Membrane</keyword>
<evidence type="ECO:0000256" key="1">
    <source>
        <dbReference type="ARBA" id="ARBA00022475"/>
    </source>
</evidence>
<evidence type="ECO:0000256" key="4">
    <source>
        <dbReference type="ARBA" id="ARBA00022723"/>
    </source>
</evidence>
<keyword evidence="1" id="KW-1003">Cell membrane</keyword>
<dbReference type="PANTHER" id="PTHR43221">
    <property type="entry name" value="PROTEASE HTPX"/>
    <property type="match status" value="1"/>
</dbReference>
<feature type="transmembrane region" description="Helical" evidence="11">
    <location>
        <begin position="16"/>
        <end position="36"/>
    </location>
</feature>
<dbReference type="Proteomes" id="UP000031552">
    <property type="component" value="Unassembled WGS sequence"/>
</dbReference>
<keyword evidence="7 11" id="KW-1133">Transmembrane helix</keyword>
<accession>A0A090DY11</accession>
<evidence type="ECO:0000259" key="12">
    <source>
        <dbReference type="Pfam" id="PF01435"/>
    </source>
</evidence>
<dbReference type="OrthoDB" id="15218at2"/>
<comment type="cofactor">
    <cofactor evidence="10">
        <name>Zn(2+)</name>
        <dbReference type="ChEBI" id="CHEBI:29105"/>
    </cofactor>
    <text evidence="10">Binds 1 zinc ion per subunit.</text>
</comment>
<dbReference type="RefSeq" id="WP_041017102.1">
    <property type="nucleotide sequence ID" value="NZ_CCEJ010000003.1"/>
</dbReference>
<reference evidence="13" key="1">
    <citation type="submission" date="2013-12" db="EMBL/GenBank/DDBJ databases">
        <authorList>
            <person name="Linke B."/>
        </authorList>
    </citation>
    <scope>NUCLEOTIDE SEQUENCE [LARGE SCALE GENOMIC DNA]</scope>
    <source>
        <strain evidence="13">CRIB-18</strain>
    </source>
</reference>
<keyword evidence="8 10" id="KW-0482">Metalloprotease</keyword>
<dbReference type="EMBL" id="CCEJ010000003">
    <property type="protein sequence ID" value="CDR33654.1"/>
    <property type="molecule type" value="Genomic_DNA"/>
</dbReference>
<evidence type="ECO:0000256" key="3">
    <source>
        <dbReference type="ARBA" id="ARBA00022692"/>
    </source>
</evidence>
<keyword evidence="6 10" id="KW-0862">Zinc</keyword>
<keyword evidence="4" id="KW-0479">Metal-binding</keyword>
<dbReference type="Pfam" id="PF01435">
    <property type="entry name" value="Peptidase_M48"/>
    <property type="match status" value="1"/>
</dbReference>